<dbReference type="NCBIfam" id="NF007776">
    <property type="entry name" value="PRK10465.1"/>
    <property type="match status" value="1"/>
</dbReference>
<dbReference type="NCBIfam" id="TIGR03993">
    <property type="entry name" value="hydrog_HybE"/>
    <property type="match status" value="1"/>
</dbReference>
<evidence type="ECO:0000313" key="3">
    <source>
        <dbReference type="Proteomes" id="UP000224974"/>
    </source>
</evidence>
<gene>
    <name evidence="2" type="ORF">CRN84_04760</name>
</gene>
<dbReference type="STRING" id="1111728.GCA_000427805_03447"/>
<dbReference type="InterPro" id="IPR023994">
    <property type="entry name" value="NiFe-hyd_HybE"/>
</dbReference>
<accession>A0A2C6BX41</accession>
<keyword evidence="3" id="KW-1185">Reference proteome</keyword>
<reference evidence="3" key="1">
    <citation type="submission" date="2017-09" db="EMBL/GenBank/DDBJ databases">
        <title>FDA dAtabase for Regulatory Grade micrObial Sequences (FDA-ARGOS): Supporting development and validation of Infectious Disease Dx tests.</title>
        <authorList>
            <person name="Minogue T."/>
            <person name="Wolcott M."/>
            <person name="Wasieloski L."/>
            <person name="Aguilar W."/>
            <person name="Moore D."/>
            <person name="Tallon L."/>
            <person name="Sadzewicz L."/>
            <person name="Ott S."/>
            <person name="Zhao X."/>
            <person name="Nagaraj S."/>
            <person name="Vavikolanu K."/>
            <person name="Aluvathingal J."/>
            <person name="Nadendla S."/>
            <person name="Sichtig H."/>
        </authorList>
    </citation>
    <scope>NUCLEOTIDE SEQUENCE [LARGE SCALE GENOMIC DNA]</scope>
    <source>
        <strain evidence="3">FDAARGOS_387</strain>
    </source>
</reference>
<dbReference type="EMBL" id="PDDX01000001">
    <property type="protein sequence ID" value="PHI28680.1"/>
    <property type="molecule type" value="Genomic_DNA"/>
</dbReference>
<evidence type="ECO:0000256" key="1">
    <source>
        <dbReference type="ARBA" id="ARBA00006532"/>
    </source>
</evidence>
<dbReference type="InterPro" id="IPR038530">
    <property type="entry name" value="NiFe-hyd_HybE_sf"/>
</dbReference>
<dbReference type="AlphaFoldDB" id="A0A2C6BX41"/>
<comment type="similarity">
    <text evidence="1">Belongs to the HupJ family.</text>
</comment>
<dbReference type="Pfam" id="PF11939">
    <property type="entry name" value="NiFe-hyd_HybE"/>
    <property type="match status" value="1"/>
</dbReference>
<dbReference type="Gene3D" id="3.30.1460.40">
    <property type="entry name" value="[NiFe]-hydrogenase assembly chaperone, HybE"/>
    <property type="match status" value="1"/>
</dbReference>
<organism evidence="2 3">
    <name type="scientific">Budvicia aquatica</name>
    <dbReference type="NCBI Taxonomy" id="82979"/>
    <lineage>
        <taxon>Bacteria</taxon>
        <taxon>Pseudomonadati</taxon>
        <taxon>Pseudomonadota</taxon>
        <taxon>Gammaproteobacteria</taxon>
        <taxon>Enterobacterales</taxon>
        <taxon>Budviciaceae</taxon>
        <taxon>Budvicia</taxon>
    </lineage>
</organism>
<protein>
    <submittedName>
        <fullName evidence="2">Hydrogenase 2-specific chaperone</fullName>
    </submittedName>
</protein>
<dbReference type="OrthoDB" id="6485044at2"/>
<evidence type="ECO:0000313" key="2">
    <source>
        <dbReference type="EMBL" id="PHI28680.1"/>
    </source>
</evidence>
<proteinExistence type="inferred from homology"/>
<sequence>MSDEIYGYIDDPTALVQSAFQTVSDKAMHNLSFLHAQMPVHVSGFKLFEGQWFSCVVTPWMLSALILPGPDQIWPVRTISDRVGLALPYGNLTFTVGELEGISQYLTCSLMSPLDHTLTPEQGVQLADDCTRMLLSIPVSDPDAPTQLGRRALLTGRRNCSNA</sequence>
<name>A0A2C6BX41_9GAMM</name>
<dbReference type="RefSeq" id="WP_029095542.1">
    <property type="nucleotide sequence ID" value="NZ_BRLG01000024.1"/>
</dbReference>
<comment type="caution">
    <text evidence="2">The sequence shown here is derived from an EMBL/GenBank/DDBJ whole genome shotgun (WGS) entry which is preliminary data.</text>
</comment>
<dbReference type="Proteomes" id="UP000224974">
    <property type="component" value="Unassembled WGS sequence"/>
</dbReference>